<accession>A0A173ZVR3</accession>
<gene>
    <name evidence="2" type="ORF">ERS852395_01347</name>
</gene>
<dbReference type="EMBL" id="CYZA01000006">
    <property type="protein sequence ID" value="CUN79913.1"/>
    <property type="molecule type" value="Genomic_DNA"/>
</dbReference>
<dbReference type="AlphaFoldDB" id="A0A173ZVR3"/>
<protein>
    <submittedName>
        <fullName evidence="2">Uncharacterized protein</fullName>
    </submittedName>
</protein>
<feature type="transmembrane region" description="Helical" evidence="1">
    <location>
        <begin position="6"/>
        <end position="33"/>
    </location>
</feature>
<name>A0A173ZVR3_9FIRM</name>
<evidence type="ECO:0000256" key="1">
    <source>
        <dbReference type="SAM" id="Phobius"/>
    </source>
</evidence>
<keyword evidence="1" id="KW-0472">Membrane</keyword>
<proteinExistence type="predicted"/>
<organism evidence="2 3">
    <name type="scientific">Blautia obeum</name>
    <dbReference type="NCBI Taxonomy" id="40520"/>
    <lineage>
        <taxon>Bacteria</taxon>
        <taxon>Bacillati</taxon>
        <taxon>Bacillota</taxon>
        <taxon>Clostridia</taxon>
        <taxon>Lachnospirales</taxon>
        <taxon>Lachnospiraceae</taxon>
        <taxon>Blautia</taxon>
    </lineage>
</organism>
<evidence type="ECO:0000313" key="2">
    <source>
        <dbReference type="EMBL" id="CUN79913.1"/>
    </source>
</evidence>
<dbReference type="Proteomes" id="UP000095447">
    <property type="component" value="Unassembled WGS sequence"/>
</dbReference>
<keyword evidence="1" id="KW-0812">Transmembrane</keyword>
<evidence type="ECO:0000313" key="3">
    <source>
        <dbReference type="Proteomes" id="UP000095447"/>
    </source>
</evidence>
<sequence length="39" mass="4327">MEFAKAIAWISTAVAVIIGMKITESPWCLWAFLLPLSMS</sequence>
<keyword evidence="1" id="KW-1133">Transmembrane helix</keyword>
<reference evidence="2 3" key="1">
    <citation type="submission" date="2015-09" db="EMBL/GenBank/DDBJ databases">
        <authorList>
            <consortium name="Pathogen Informatics"/>
        </authorList>
    </citation>
    <scope>NUCLEOTIDE SEQUENCE [LARGE SCALE GENOMIC DNA]</scope>
    <source>
        <strain evidence="2 3">2789STDY5608838</strain>
    </source>
</reference>